<comment type="catalytic activity">
    <reaction evidence="11">
        <text>fluoride(in) = fluoride(out)</text>
        <dbReference type="Rhea" id="RHEA:76159"/>
        <dbReference type="ChEBI" id="CHEBI:17051"/>
    </reaction>
    <physiologicalReaction direction="left-to-right" evidence="11">
        <dbReference type="Rhea" id="RHEA:76160"/>
    </physiologicalReaction>
</comment>
<dbReference type="Pfam" id="PF02537">
    <property type="entry name" value="CRCB"/>
    <property type="match status" value="1"/>
</dbReference>
<keyword evidence="14" id="KW-1185">Reference proteome</keyword>
<dbReference type="GO" id="GO:0062054">
    <property type="term" value="F:fluoride channel activity"/>
    <property type="evidence" value="ECO:0007669"/>
    <property type="project" value="UniProtKB-UniRule"/>
</dbReference>
<name>A0A2T5JSN6_9RHOB</name>
<feature type="transmembrane region" description="Helical" evidence="12">
    <location>
        <begin position="37"/>
        <end position="61"/>
    </location>
</feature>
<keyword evidence="2 12" id="KW-1003">Cell membrane</keyword>
<evidence type="ECO:0000256" key="9">
    <source>
        <dbReference type="ARBA" id="ARBA00023303"/>
    </source>
</evidence>
<dbReference type="InterPro" id="IPR003691">
    <property type="entry name" value="FluC"/>
</dbReference>
<dbReference type="RefSeq" id="WP_108222489.1">
    <property type="nucleotide sequence ID" value="NZ_CP090022.1"/>
</dbReference>
<keyword evidence="9 12" id="KW-0407">Ion channel</keyword>
<dbReference type="PANTHER" id="PTHR28259:SF1">
    <property type="entry name" value="FLUORIDE EXPORT PROTEIN 1-RELATED"/>
    <property type="match status" value="1"/>
</dbReference>
<comment type="function">
    <text evidence="12">Fluoride-specific ion channel. Important for reducing fluoride concentration in the cell, thus reducing its toxicity.</text>
</comment>
<reference evidence="13 14" key="1">
    <citation type="submission" date="2018-04" db="EMBL/GenBank/DDBJ databases">
        <title>Genomic Encyclopedia of Type Strains, Phase III (KMG-III): the genomes of soil and plant-associated and newly described type strains.</title>
        <authorList>
            <person name="Whitman W."/>
        </authorList>
    </citation>
    <scope>NUCLEOTIDE SEQUENCE [LARGE SCALE GENOMIC DNA]</scope>
    <source>
        <strain evidence="13 14">KA25</strain>
    </source>
</reference>
<feature type="binding site" evidence="12">
    <location>
        <position position="82"/>
    </location>
    <ligand>
        <name>Na(+)</name>
        <dbReference type="ChEBI" id="CHEBI:29101"/>
        <note>structural</note>
    </ligand>
</feature>
<evidence type="ECO:0000256" key="7">
    <source>
        <dbReference type="ARBA" id="ARBA00023065"/>
    </source>
</evidence>
<evidence type="ECO:0000313" key="13">
    <source>
        <dbReference type="EMBL" id="PTR11599.1"/>
    </source>
</evidence>
<evidence type="ECO:0000256" key="11">
    <source>
        <dbReference type="ARBA" id="ARBA00035585"/>
    </source>
</evidence>
<evidence type="ECO:0000256" key="10">
    <source>
        <dbReference type="ARBA" id="ARBA00035120"/>
    </source>
</evidence>
<keyword evidence="6 12" id="KW-0915">Sodium</keyword>
<feature type="binding site" evidence="12">
    <location>
        <position position="85"/>
    </location>
    <ligand>
        <name>Na(+)</name>
        <dbReference type="ChEBI" id="CHEBI:29101"/>
        <note>structural</note>
    </ligand>
</feature>
<keyword evidence="12" id="KW-0813">Transport</keyword>
<comment type="activity regulation">
    <text evidence="12">Na(+) is not transported, but it plays an essential structural role and its presence is essential for fluoride channel function.</text>
</comment>
<dbReference type="EMBL" id="QAOT01000027">
    <property type="protein sequence ID" value="PTR11599.1"/>
    <property type="molecule type" value="Genomic_DNA"/>
</dbReference>
<accession>A0A2T5JSN6</accession>
<comment type="similarity">
    <text evidence="10 12">Belongs to the fluoride channel Fluc/FEX (TC 1.A.43) family.</text>
</comment>
<organism evidence="13 14">
    <name type="scientific">Cereibacter azotoformans</name>
    <dbReference type="NCBI Taxonomy" id="43057"/>
    <lineage>
        <taxon>Bacteria</taxon>
        <taxon>Pseudomonadati</taxon>
        <taxon>Pseudomonadota</taxon>
        <taxon>Alphaproteobacteria</taxon>
        <taxon>Rhodobacterales</taxon>
        <taxon>Paracoccaceae</taxon>
        <taxon>Cereibacter</taxon>
    </lineage>
</organism>
<dbReference type="NCBIfam" id="TIGR00494">
    <property type="entry name" value="crcB"/>
    <property type="match status" value="1"/>
</dbReference>
<dbReference type="OrthoDB" id="9806299at2"/>
<keyword evidence="5 12" id="KW-1133">Transmembrane helix</keyword>
<proteinExistence type="inferred from homology"/>
<dbReference type="PANTHER" id="PTHR28259">
    <property type="entry name" value="FLUORIDE EXPORT PROTEIN 1-RELATED"/>
    <property type="match status" value="1"/>
</dbReference>
<keyword evidence="8 12" id="KW-0472">Membrane</keyword>
<keyword evidence="4 12" id="KW-0812">Transmembrane</keyword>
<sequence>MDFELAQLGLVALGGALGGTLRYAISGLVARRWGESFPWGTLVVNVTGAALIGALAALVVVPGDHAVLRPSLWLVFVTGVLGSYTTVSSFSLQTLALLRQGETGRGLANVAGSVGLCVGAAGLAMAAVLATRGG</sequence>
<feature type="transmembrane region" description="Helical" evidence="12">
    <location>
        <begin position="73"/>
        <end position="98"/>
    </location>
</feature>
<dbReference type="GO" id="GO:0046872">
    <property type="term" value="F:metal ion binding"/>
    <property type="evidence" value="ECO:0007669"/>
    <property type="project" value="UniProtKB-KW"/>
</dbReference>
<feature type="transmembrane region" description="Helical" evidence="12">
    <location>
        <begin position="110"/>
        <end position="130"/>
    </location>
</feature>
<dbReference type="GO" id="GO:0140114">
    <property type="term" value="P:cellular detoxification of fluoride"/>
    <property type="evidence" value="ECO:0007669"/>
    <property type="project" value="UniProtKB-UniRule"/>
</dbReference>
<evidence type="ECO:0000256" key="6">
    <source>
        <dbReference type="ARBA" id="ARBA00023053"/>
    </source>
</evidence>
<keyword evidence="3" id="KW-0997">Cell inner membrane</keyword>
<evidence type="ECO:0000256" key="5">
    <source>
        <dbReference type="ARBA" id="ARBA00022989"/>
    </source>
</evidence>
<evidence type="ECO:0000256" key="12">
    <source>
        <dbReference type="HAMAP-Rule" id="MF_00454"/>
    </source>
</evidence>
<dbReference type="AlphaFoldDB" id="A0A2T5JSN6"/>
<gene>
    <name evidence="12" type="primary">fluC</name>
    <name evidence="12" type="synonym">crcB</name>
    <name evidence="13" type="ORF">C8J28_12731</name>
</gene>
<dbReference type="GO" id="GO:0005886">
    <property type="term" value="C:plasma membrane"/>
    <property type="evidence" value="ECO:0007669"/>
    <property type="project" value="UniProtKB-SubCell"/>
</dbReference>
<comment type="caution">
    <text evidence="13">The sequence shown here is derived from an EMBL/GenBank/DDBJ whole genome shotgun (WGS) entry which is preliminary data.</text>
</comment>
<keyword evidence="12" id="KW-0479">Metal-binding</keyword>
<comment type="subcellular location">
    <subcellularLocation>
        <location evidence="1 12">Cell membrane</location>
        <topology evidence="1 12">Multi-pass membrane protein</topology>
    </subcellularLocation>
</comment>
<evidence type="ECO:0000256" key="3">
    <source>
        <dbReference type="ARBA" id="ARBA00022519"/>
    </source>
</evidence>
<dbReference type="NCBIfam" id="NF010799">
    <property type="entry name" value="PRK14203.1"/>
    <property type="match status" value="1"/>
</dbReference>
<feature type="transmembrane region" description="Helical" evidence="12">
    <location>
        <begin position="6"/>
        <end position="25"/>
    </location>
</feature>
<evidence type="ECO:0000313" key="14">
    <source>
        <dbReference type="Proteomes" id="UP000244060"/>
    </source>
</evidence>
<evidence type="ECO:0000256" key="8">
    <source>
        <dbReference type="ARBA" id="ARBA00023136"/>
    </source>
</evidence>
<evidence type="ECO:0000256" key="4">
    <source>
        <dbReference type="ARBA" id="ARBA00022692"/>
    </source>
</evidence>
<evidence type="ECO:0000256" key="1">
    <source>
        <dbReference type="ARBA" id="ARBA00004651"/>
    </source>
</evidence>
<dbReference type="HAMAP" id="MF_00454">
    <property type="entry name" value="FluC"/>
    <property type="match status" value="1"/>
</dbReference>
<evidence type="ECO:0000256" key="2">
    <source>
        <dbReference type="ARBA" id="ARBA00022475"/>
    </source>
</evidence>
<protein>
    <recommendedName>
        <fullName evidence="12">Fluoride-specific ion channel FluC</fullName>
    </recommendedName>
</protein>
<keyword evidence="7 12" id="KW-0406">Ion transport</keyword>
<dbReference type="Proteomes" id="UP000244060">
    <property type="component" value="Unassembled WGS sequence"/>
</dbReference>